<organism evidence="1 2">
    <name type="scientific">Racocetra fulgida</name>
    <dbReference type="NCBI Taxonomy" id="60492"/>
    <lineage>
        <taxon>Eukaryota</taxon>
        <taxon>Fungi</taxon>
        <taxon>Fungi incertae sedis</taxon>
        <taxon>Mucoromycota</taxon>
        <taxon>Glomeromycotina</taxon>
        <taxon>Glomeromycetes</taxon>
        <taxon>Diversisporales</taxon>
        <taxon>Gigasporaceae</taxon>
        <taxon>Racocetra</taxon>
    </lineage>
</organism>
<evidence type="ECO:0000313" key="1">
    <source>
        <dbReference type="EMBL" id="CAG8781552.1"/>
    </source>
</evidence>
<sequence>LILYILFYISKNQKDLAFKCLNPNYTKQQTESLFGSDFNRVLKAE</sequence>
<proteinExistence type="predicted"/>
<name>A0A9N9JIZ2_9GLOM</name>
<feature type="non-terminal residue" evidence="1">
    <location>
        <position position="45"/>
    </location>
</feature>
<dbReference type="EMBL" id="CAJVPZ010053224">
    <property type="protein sequence ID" value="CAG8781552.1"/>
    <property type="molecule type" value="Genomic_DNA"/>
</dbReference>
<gene>
    <name evidence="1" type="ORF">RFULGI_LOCUS15871</name>
</gene>
<evidence type="ECO:0000313" key="2">
    <source>
        <dbReference type="Proteomes" id="UP000789396"/>
    </source>
</evidence>
<accession>A0A9N9JIZ2</accession>
<dbReference type="AlphaFoldDB" id="A0A9N9JIZ2"/>
<keyword evidence="2" id="KW-1185">Reference proteome</keyword>
<protein>
    <submittedName>
        <fullName evidence="1">16468_t:CDS:1</fullName>
    </submittedName>
</protein>
<feature type="non-terminal residue" evidence="1">
    <location>
        <position position="1"/>
    </location>
</feature>
<dbReference type="Proteomes" id="UP000789396">
    <property type="component" value="Unassembled WGS sequence"/>
</dbReference>
<comment type="caution">
    <text evidence="1">The sequence shown here is derived from an EMBL/GenBank/DDBJ whole genome shotgun (WGS) entry which is preliminary data.</text>
</comment>
<reference evidence="1" key="1">
    <citation type="submission" date="2021-06" db="EMBL/GenBank/DDBJ databases">
        <authorList>
            <person name="Kallberg Y."/>
            <person name="Tangrot J."/>
            <person name="Rosling A."/>
        </authorList>
    </citation>
    <scope>NUCLEOTIDE SEQUENCE</scope>
    <source>
        <strain evidence="1">IN212</strain>
    </source>
</reference>